<feature type="transmembrane region" description="Helical" evidence="1">
    <location>
        <begin position="172"/>
        <end position="191"/>
    </location>
</feature>
<dbReference type="VEuPathDB" id="TriTrypDB:TvY486_0603890"/>
<dbReference type="Gene3D" id="2.60.40.10">
    <property type="entry name" value="Immunoglobulins"/>
    <property type="match status" value="1"/>
</dbReference>
<dbReference type="InterPro" id="IPR047589">
    <property type="entry name" value="DUF11_rpt"/>
</dbReference>
<keyword evidence="1" id="KW-0472">Membrane</keyword>
<dbReference type="GO" id="GO:0005783">
    <property type="term" value="C:endoplasmic reticulum"/>
    <property type="evidence" value="ECO:0007669"/>
    <property type="project" value="TreeGrafter"/>
</dbReference>
<proteinExistence type="predicted"/>
<evidence type="ECO:0000256" key="1">
    <source>
        <dbReference type="SAM" id="Phobius"/>
    </source>
</evidence>
<accession>G0TXA8</accession>
<organism evidence="3">
    <name type="scientific">Trypanosoma vivax (strain Y486)</name>
    <dbReference type="NCBI Taxonomy" id="1055687"/>
    <lineage>
        <taxon>Eukaryota</taxon>
        <taxon>Discoba</taxon>
        <taxon>Euglenozoa</taxon>
        <taxon>Kinetoplastea</taxon>
        <taxon>Metakinetoplastina</taxon>
        <taxon>Trypanosomatida</taxon>
        <taxon>Trypanosomatidae</taxon>
        <taxon>Trypanosoma</taxon>
        <taxon>Duttonella</taxon>
    </lineage>
</organism>
<dbReference type="EMBL" id="HE573022">
    <property type="protein sequence ID" value="CCC48598.1"/>
    <property type="molecule type" value="Genomic_DNA"/>
</dbReference>
<protein>
    <recommendedName>
        <fullName evidence="4">DUF11 domain-containing protein</fullName>
    </recommendedName>
</protein>
<keyword evidence="1" id="KW-0812">Transmembrane</keyword>
<dbReference type="OMA" id="EMNPHPL"/>
<evidence type="ECO:0000256" key="2">
    <source>
        <dbReference type="SAM" id="SignalP"/>
    </source>
</evidence>
<keyword evidence="2" id="KW-0732">Signal</keyword>
<evidence type="ECO:0008006" key="4">
    <source>
        <dbReference type="Google" id="ProtNLM"/>
    </source>
</evidence>
<dbReference type="NCBIfam" id="TIGR01451">
    <property type="entry name" value="B_ant_repeat"/>
    <property type="match status" value="1"/>
</dbReference>
<dbReference type="AlphaFoldDB" id="G0TXA8"/>
<sequence>MPSITCWCVVFAALLSSVSVSSFALADSQPLLIVSKTISNDFVVVGDTVEFTVTVYNYGQSPAHDVTVTDLLADGTVRTKEVGMLSYGESAELKYTLTLKDLGNYPVGVSEVTYALEKGGEKVGRAYSNVVREGTAYYYGEHYDDESFRGVVSVLTRERYDRLYKRYVRESIAYAFLCVIPALFPFVVYRMEQNQMDLLIRRSKASK</sequence>
<feature type="signal peptide" evidence="2">
    <location>
        <begin position="1"/>
        <end position="20"/>
    </location>
</feature>
<gene>
    <name evidence="3" type="ORF">TVY486_0603890</name>
</gene>
<dbReference type="InterPro" id="IPR013783">
    <property type="entry name" value="Ig-like_fold"/>
</dbReference>
<evidence type="ECO:0000313" key="3">
    <source>
        <dbReference type="EMBL" id="CCC48598.1"/>
    </source>
</evidence>
<dbReference type="PANTHER" id="PTHR12861:SF3">
    <property type="entry name" value="TRANSLOCON-ASSOCIATED PROTEIN SUBUNIT BETA"/>
    <property type="match status" value="1"/>
</dbReference>
<name>G0TXA8_TRYVY</name>
<dbReference type="Pfam" id="PF05753">
    <property type="entry name" value="TRAP_beta"/>
    <property type="match status" value="1"/>
</dbReference>
<keyword evidence="1" id="KW-1133">Transmembrane helix</keyword>
<feature type="chain" id="PRO_5003409843" description="DUF11 domain-containing protein" evidence="2">
    <location>
        <begin position="21"/>
        <end position="207"/>
    </location>
</feature>
<dbReference type="PANTHER" id="PTHR12861">
    <property type="entry name" value="TRANSLOCON-ASSOCIATED PROTEIN, BETA SUBUNIT PRECURSOR TRAP-BETA SIGNAL SEQUENCE RECEPTOR BETA SUBUNIT"/>
    <property type="match status" value="1"/>
</dbReference>
<reference evidence="3" key="1">
    <citation type="journal article" date="2012" name="Proc. Natl. Acad. Sci. U.S.A.">
        <title>Antigenic diversity is generated by distinct evolutionary mechanisms in African trypanosome species.</title>
        <authorList>
            <person name="Jackson A.P."/>
            <person name="Berry A."/>
            <person name="Aslett M."/>
            <person name="Allison H.C."/>
            <person name="Burton P."/>
            <person name="Vavrova-Anderson J."/>
            <person name="Brown R."/>
            <person name="Browne H."/>
            <person name="Corton N."/>
            <person name="Hauser H."/>
            <person name="Gamble J."/>
            <person name="Gilderthorp R."/>
            <person name="Marcello L."/>
            <person name="McQuillan J."/>
            <person name="Otto T.D."/>
            <person name="Quail M.A."/>
            <person name="Sanders M.J."/>
            <person name="van Tonder A."/>
            <person name="Ginger M.L."/>
            <person name="Field M.C."/>
            <person name="Barry J.D."/>
            <person name="Hertz-Fowler C."/>
            <person name="Berriman M."/>
        </authorList>
    </citation>
    <scope>NUCLEOTIDE SEQUENCE</scope>
    <source>
        <strain evidence="3">Y486</strain>
    </source>
</reference>